<sequence length="156" mass="17064">MATYPLVLLLLLLAVAASSSAEEAPTAYEMLERYGFPRGILPEGVEGYELGPDGGFEVYFPRECEFLLAKQWLVKYDACIAGAVTAGKLAALEGVHVKVLFLSLPVVEVDRAGDRLSFYVGPVSTSYPLRASLVEPSNPQTLKNNRFFTVFIRKTA</sequence>
<keyword evidence="1" id="KW-0732">Signal</keyword>
<dbReference type="Gramene" id="HORVU.MOREX.r3.4HG0400890.1">
    <property type="protein sequence ID" value="HORVU.MOREX.r3.4HG0400890.1.CDS1"/>
    <property type="gene ID" value="HORVU.MOREX.r3.4HG0400890"/>
</dbReference>
<dbReference type="Gramene" id="HORVU.MOREX.r2.4HG0333600.1">
    <property type="protein sequence ID" value="HORVU.MOREX.r2.4HG0333600.1.CDS.1"/>
    <property type="gene ID" value="HORVU.MOREX.r2.4HG0333600"/>
</dbReference>
<feature type="chain" id="PRO_5035205437" evidence="1">
    <location>
        <begin position="22"/>
        <end position="156"/>
    </location>
</feature>
<organism evidence="2 3">
    <name type="scientific">Hordeum vulgare subsp. vulgare</name>
    <name type="common">Domesticated barley</name>
    <dbReference type="NCBI Taxonomy" id="112509"/>
    <lineage>
        <taxon>Eukaryota</taxon>
        <taxon>Viridiplantae</taxon>
        <taxon>Streptophyta</taxon>
        <taxon>Embryophyta</taxon>
        <taxon>Tracheophyta</taxon>
        <taxon>Spermatophyta</taxon>
        <taxon>Magnoliopsida</taxon>
        <taxon>Liliopsida</taxon>
        <taxon>Poales</taxon>
        <taxon>Poaceae</taxon>
        <taxon>BOP clade</taxon>
        <taxon>Pooideae</taxon>
        <taxon>Triticodae</taxon>
        <taxon>Triticeae</taxon>
        <taxon>Hordeinae</taxon>
        <taxon>Hordeum</taxon>
    </lineage>
</organism>
<dbReference type="Pfam" id="PF04398">
    <property type="entry name" value="DUF538"/>
    <property type="match status" value="1"/>
</dbReference>
<dbReference type="InterPro" id="IPR007493">
    <property type="entry name" value="DUF538"/>
</dbReference>
<name>A0A8I6Y1P2_HORVV</name>
<dbReference type="InterPro" id="IPR036758">
    <property type="entry name" value="At5g01610-like"/>
</dbReference>
<reference evidence="3" key="1">
    <citation type="journal article" date="2012" name="Nature">
        <title>A physical, genetic and functional sequence assembly of the barley genome.</title>
        <authorList>
            <consortium name="The International Barley Genome Sequencing Consortium"/>
            <person name="Mayer K.F."/>
            <person name="Waugh R."/>
            <person name="Brown J.W."/>
            <person name="Schulman A."/>
            <person name="Langridge P."/>
            <person name="Platzer M."/>
            <person name="Fincher G.B."/>
            <person name="Muehlbauer G.J."/>
            <person name="Sato K."/>
            <person name="Close T.J."/>
            <person name="Wise R.P."/>
            <person name="Stein N."/>
        </authorList>
    </citation>
    <scope>NUCLEOTIDE SEQUENCE [LARGE SCALE GENOMIC DNA]</scope>
    <source>
        <strain evidence="3">cv. Morex</strain>
    </source>
</reference>
<dbReference type="SMR" id="A0A8I6Y1P2"/>
<protein>
    <submittedName>
        <fullName evidence="2">Uncharacterized protein</fullName>
    </submittedName>
</protein>
<evidence type="ECO:0000313" key="3">
    <source>
        <dbReference type="Proteomes" id="UP000011116"/>
    </source>
</evidence>
<accession>A0A8I6Y1P2</accession>
<proteinExistence type="predicted"/>
<dbReference type="PANTHER" id="PTHR31676">
    <property type="entry name" value="T31J12.3 PROTEIN-RELATED"/>
    <property type="match status" value="1"/>
</dbReference>
<reference evidence="2" key="3">
    <citation type="submission" date="2022-01" db="UniProtKB">
        <authorList>
            <consortium name="EnsemblPlants"/>
        </authorList>
    </citation>
    <scope>IDENTIFICATION</scope>
    <source>
        <strain evidence="2">subsp. vulgare</strain>
    </source>
</reference>
<evidence type="ECO:0000256" key="1">
    <source>
        <dbReference type="SAM" id="SignalP"/>
    </source>
</evidence>
<dbReference type="AlphaFoldDB" id="A0A8I6Y1P2"/>
<evidence type="ECO:0000313" key="2">
    <source>
        <dbReference type="EnsemblPlants" id="HORVU.MOREX.r3.4HG0400890.1.CDS1"/>
    </source>
</evidence>
<dbReference type="SUPFAM" id="SSF141562">
    <property type="entry name" value="At5g01610-like"/>
    <property type="match status" value="1"/>
</dbReference>
<feature type="signal peptide" evidence="1">
    <location>
        <begin position="1"/>
        <end position="21"/>
    </location>
</feature>
<dbReference type="Proteomes" id="UP000011116">
    <property type="component" value="Chromosome 4H"/>
</dbReference>
<dbReference type="EnsemblPlants" id="HORVU.MOREX.r3.4HG0400890.1">
    <property type="protein sequence ID" value="HORVU.MOREX.r3.4HG0400890.1.CDS1"/>
    <property type="gene ID" value="HORVU.MOREX.r3.4HG0400890"/>
</dbReference>
<dbReference type="Gene3D" id="2.30.240.10">
    <property type="entry name" value="At5g01610-like"/>
    <property type="match status" value="1"/>
</dbReference>
<dbReference type="PANTHER" id="PTHR31676:SF117">
    <property type="entry name" value="DUF538 DOMAIN-CONTAINING PROTEIN"/>
    <property type="match status" value="1"/>
</dbReference>
<reference evidence="2" key="2">
    <citation type="submission" date="2020-10" db="EMBL/GenBank/DDBJ databases">
        <authorList>
            <person name="Scholz U."/>
            <person name="Mascher M."/>
            <person name="Fiebig A."/>
        </authorList>
    </citation>
    <scope>NUCLEOTIDE SEQUENCE [LARGE SCALE GENOMIC DNA]</scope>
    <source>
        <strain evidence="2">cv. Morex</strain>
    </source>
</reference>
<keyword evidence="3" id="KW-1185">Reference proteome</keyword>